<gene>
    <name evidence="2" type="ORF">VTJ49DRAFT_7106</name>
</gene>
<evidence type="ECO:0000313" key="2">
    <source>
        <dbReference type="EMBL" id="KAL1841376.1"/>
    </source>
</evidence>
<name>A0ABR3VIS4_HUMIN</name>
<dbReference type="EMBL" id="JAZGSY010000077">
    <property type="protein sequence ID" value="KAL1841376.1"/>
    <property type="molecule type" value="Genomic_DNA"/>
</dbReference>
<dbReference type="Proteomes" id="UP001583172">
    <property type="component" value="Unassembled WGS sequence"/>
</dbReference>
<keyword evidence="3" id="KW-1185">Reference proteome</keyword>
<comment type="caution">
    <text evidence="2">The sequence shown here is derived from an EMBL/GenBank/DDBJ whole genome shotgun (WGS) entry which is preliminary data.</text>
</comment>
<accession>A0ABR3VIS4</accession>
<protein>
    <submittedName>
        <fullName evidence="2">Uncharacterized protein</fullName>
    </submittedName>
</protein>
<reference evidence="2 3" key="1">
    <citation type="journal article" date="2024" name="Commun. Biol.">
        <title>Comparative genomic analysis of thermophilic fungi reveals convergent evolutionary adaptations and gene losses.</title>
        <authorList>
            <person name="Steindorff A.S."/>
            <person name="Aguilar-Pontes M.V."/>
            <person name="Robinson A.J."/>
            <person name="Andreopoulos B."/>
            <person name="LaButti K."/>
            <person name="Kuo A."/>
            <person name="Mondo S."/>
            <person name="Riley R."/>
            <person name="Otillar R."/>
            <person name="Haridas S."/>
            <person name="Lipzen A."/>
            <person name="Grimwood J."/>
            <person name="Schmutz J."/>
            <person name="Clum A."/>
            <person name="Reid I.D."/>
            <person name="Moisan M.C."/>
            <person name="Butler G."/>
            <person name="Nguyen T.T.M."/>
            <person name="Dewar K."/>
            <person name="Conant G."/>
            <person name="Drula E."/>
            <person name="Henrissat B."/>
            <person name="Hansel C."/>
            <person name="Singer S."/>
            <person name="Hutchinson M.I."/>
            <person name="de Vries R.P."/>
            <person name="Natvig D.O."/>
            <person name="Powell A.J."/>
            <person name="Tsang A."/>
            <person name="Grigoriev I.V."/>
        </authorList>
    </citation>
    <scope>NUCLEOTIDE SEQUENCE [LARGE SCALE GENOMIC DNA]</scope>
    <source>
        <strain evidence="2 3">CBS 620.91</strain>
    </source>
</reference>
<organism evidence="2 3">
    <name type="scientific">Humicola insolens</name>
    <name type="common">Soft-rot fungus</name>
    <dbReference type="NCBI Taxonomy" id="85995"/>
    <lineage>
        <taxon>Eukaryota</taxon>
        <taxon>Fungi</taxon>
        <taxon>Dikarya</taxon>
        <taxon>Ascomycota</taxon>
        <taxon>Pezizomycotina</taxon>
        <taxon>Sordariomycetes</taxon>
        <taxon>Sordariomycetidae</taxon>
        <taxon>Sordariales</taxon>
        <taxon>Chaetomiaceae</taxon>
        <taxon>Mycothermus</taxon>
    </lineage>
</organism>
<sequence length="102" mass="11267">MTLPTPPMRVKRTRTGPGIGKKIRILLHDPNLMDQDLLKHMLIGILALRHPPELSSGRRTGPHPESPPWRPAQLSSPGSAAMGRLGLGLGWGSRFDLRRSRP</sequence>
<evidence type="ECO:0000256" key="1">
    <source>
        <dbReference type="SAM" id="MobiDB-lite"/>
    </source>
</evidence>
<feature type="region of interest" description="Disordered" evidence="1">
    <location>
        <begin position="52"/>
        <end position="102"/>
    </location>
</feature>
<proteinExistence type="predicted"/>
<evidence type="ECO:0000313" key="3">
    <source>
        <dbReference type="Proteomes" id="UP001583172"/>
    </source>
</evidence>